<dbReference type="GO" id="GO:0016779">
    <property type="term" value="F:nucleotidyltransferase activity"/>
    <property type="evidence" value="ECO:0007669"/>
    <property type="project" value="UniProtKB-KW"/>
</dbReference>
<dbReference type="KEGG" id="mend:L6E24_13955"/>
<keyword evidence="10" id="KW-1185">Reference proteome</keyword>
<dbReference type="Pfam" id="PF18765">
    <property type="entry name" value="Polbeta"/>
    <property type="match status" value="1"/>
</dbReference>
<dbReference type="InterPro" id="IPR043519">
    <property type="entry name" value="NT_sf"/>
</dbReference>
<keyword evidence="6" id="KW-0067">ATP-binding</keyword>
<dbReference type="GO" id="GO:0046872">
    <property type="term" value="F:metal ion binding"/>
    <property type="evidence" value="ECO:0007669"/>
    <property type="project" value="UniProtKB-KW"/>
</dbReference>
<proteinExistence type="predicted"/>
<evidence type="ECO:0000256" key="2">
    <source>
        <dbReference type="ARBA" id="ARBA00022679"/>
    </source>
</evidence>
<keyword evidence="7" id="KW-0460">Magnesium</keyword>
<evidence type="ECO:0000256" key="5">
    <source>
        <dbReference type="ARBA" id="ARBA00022741"/>
    </source>
</evidence>
<evidence type="ECO:0000313" key="10">
    <source>
        <dbReference type="Proteomes" id="UP001060368"/>
    </source>
</evidence>
<dbReference type="InterPro" id="IPR041633">
    <property type="entry name" value="Polbeta"/>
</dbReference>
<evidence type="ECO:0000259" key="8">
    <source>
        <dbReference type="Pfam" id="PF18765"/>
    </source>
</evidence>
<name>A0A9E7PRT3_9EURY</name>
<dbReference type="AlphaFoldDB" id="A0A9E7PRT3"/>
<dbReference type="RefSeq" id="WP_257742571.1">
    <property type="nucleotide sequence ID" value="NZ_CP096115.1"/>
</dbReference>
<dbReference type="SUPFAM" id="SSF81301">
    <property type="entry name" value="Nucleotidyltransferase"/>
    <property type="match status" value="1"/>
</dbReference>
<organism evidence="9 10">
    <name type="scientific">Methanoplanus endosymbiosus</name>
    <dbReference type="NCBI Taxonomy" id="33865"/>
    <lineage>
        <taxon>Archaea</taxon>
        <taxon>Methanobacteriati</taxon>
        <taxon>Methanobacteriota</taxon>
        <taxon>Stenosarchaea group</taxon>
        <taxon>Methanomicrobia</taxon>
        <taxon>Methanomicrobiales</taxon>
        <taxon>Methanomicrobiaceae</taxon>
        <taxon>Methanoplanus</taxon>
    </lineage>
</organism>
<dbReference type="CDD" id="cd05403">
    <property type="entry name" value="NT_KNTase_like"/>
    <property type="match status" value="1"/>
</dbReference>
<comment type="cofactor">
    <cofactor evidence="1">
        <name>Mg(2+)</name>
        <dbReference type="ChEBI" id="CHEBI:18420"/>
    </cofactor>
</comment>
<keyword evidence="3" id="KW-0548">Nucleotidyltransferase</keyword>
<accession>A0A9E7PRT3</accession>
<feature type="domain" description="Polymerase beta nucleotidyltransferase" evidence="8">
    <location>
        <begin position="25"/>
        <end position="104"/>
    </location>
</feature>
<dbReference type="PANTHER" id="PTHR33571:SF19">
    <property type="entry name" value="PROTEIN ADENYLYLTRANSFERASE MJ0128-RELATED"/>
    <property type="match status" value="1"/>
</dbReference>
<dbReference type="PANTHER" id="PTHR33571">
    <property type="entry name" value="SSL8005 PROTEIN"/>
    <property type="match status" value="1"/>
</dbReference>
<evidence type="ECO:0000313" key="9">
    <source>
        <dbReference type="EMBL" id="UUX92422.1"/>
    </source>
</evidence>
<evidence type="ECO:0000256" key="7">
    <source>
        <dbReference type="ARBA" id="ARBA00022842"/>
    </source>
</evidence>
<evidence type="ECO:0000256" key="3">
    <source>
        <dbReference type="ARBA" id="ARBA00022695"/>
    </source>
</evidence>
<dbReference type="Proteomes" id="UP001060368">
    <property type="component" value="Chromosome"/>
</dbReference>
<dbReference type="InterPro" id="IPR052038">
    <property type="entry name" value="Type-VII_TA_antitoxin"/>
</dbReference>
<protein>
    <submittedName>
        <fullName evidence="9">Nucleotidyltransferase family protein</fullName>
    </submittedName>
</protein>
<dbReference type="Gene3D" id="3.30.460.10">
    <property type="entry name" value="Beta Polymerase, domain 2"/>
    <property type="match status" value="1"/>
</dbReference>
<evidence type="ECO:0000256" key="4">
    <source>
        <dbReference type="ARBA" id="ARBA00022723"/>
    </source>
</evidence>
<sequence length="107" mass="12253">MTKTDEPHTLPDRDEIISILKKEMTYLKEEFKISEIGLFGSYVRGEEDNESDIDILVSFSEIPGFIKFMRLEDYLSHCLHGIKVDLVVKNSLKTNIGKEVLSEAIFA</sequence>
<gene>
    <name evidence="9" type="ORF">L6E24_13955</name>
</gene>
<dbReference type="GeneID" id="74308829"/>
<dbReference type="EMBL" id="CP096115">
    <property type="protein sequence ID" value="UUX92422.1"/>
    <property type="molecule type" value="Genomic_DNA"/>
</dbReference>
<keyword evidence="5" id="KW-0547">Nucleotide-binding</keyword>
<evidence type="ECO:0000256" key="1">
    <source>
        <dbReference type="ARBA" id="ARBA00001946"/>
    </source>
</evidence>
<keyword evidence="2" id="KW-0808">Transferase</keyword>
<reference evidence="9" key="1">
    <citation type="submission" date="2022-04" db="EMBL/GenBank/DDBJ databases">
        <title>Complete genome of Methanoplanus endosymbiosus DSM 3599.</title>
        <authorList>
            <person name="Chen S.-C."/>
            <person name="You Y.-T."/>
            <person name="Zhou Y.-Z."/>
            <person name="Lai M.-C."/>
        </authorList>
    </citation>
    <scope>NUCLEOTIDE SEQUENCE</scope>
    <source>
        <strain evidence="9">DSM 3599</strain>
    </source>
</reference>
<dbReference type="GO" id="GO:0005524">
    <property type="term" value="F:ATP binding"/>
    <property type="evidence" value="ECO:0007669"/>
    <property type="project" value="UniProtKB-KW"/>
</dbReference>
<evidence type="ECO:0000256" key="6">
    <source>
        <dbReference type="ARBA" id="ARBA00022840"/>
    </source>
</evidence>
<keyword evidence="4" id="KW-0479">Metal-binding</keyword>